<keyword evidence="1" id="KW-0812">Transmembrane</keyword>
<dbReference type="OMA" id="YELRYIG"/>
<evidence type="ECO:0000313" key="3">
    <source>
        <dbReference type="Proteomes" id="UP000076408"/>
    </source>
</evidence>
<keyword evidence="3" id="KW-1185">Reference proteome</keyword>
<evidence type="ECO:0000256" key="1">
    <source>
        <dbReference type="SAM" id="Phobius"/>
    </source>
</evidence>
<dbReference type="VEuPathDB" id="VectorBase:ASTEI20_038759"/>
<sequence length="492" mass="54882">MGGSPEQPRLEYGMQPYADCSAMLRRPKLPTVGWPQPNGFVWPTELAVSCNLHIMHHGGSDPRLGESGTEGRHSDSDDVKCRSWSSQWVLHLTVVALFLTSYGYDPYLRGQELQQTALEEDDDGVLLSVRSDFHDPEEEDPSEEAIEIQYHALLYVPRILSVMLLTACHQANVSIDLLQKIVHFGHPVVALLYTLLYLPDYLSYELRYIGCLSELFWSSKLSLYAYQLALCSPTAERLYYLIAGALALSLGSATHPLVAELGATHPIVSQYMLNLAVTLLQLGIFQPIMICGPCVPREDSSARPKNYARLNLFMVEILVATVALNSVMLQCSDDLFAVFWQLFYVAIVFSTHGLLLIYLRTSDLMVACFGGQLLAGALYFYLEEPIAARFGLIMNTCSLATALEQLYILCGNGGRTVSTLGLTFTLINLQTYAFFCLLLGLWSSPDIVIVVVLAFNGFFALVLIVFRKWLNCEPTRHDPVEKMFSTQITTIT</sequence>
<feature type="transmembrane region" description="Helical" evidence="1">
    <location>
        <begin position="335"/>
        <end position="357"/>
    </location>
</feature>
<evidence type="ECO:0000313" key="2">
    <source>
        <dbReference type="EnsemblMetazoa" id="ASTEI00245-PA"/>
    </source>
</evidence>
<dbReference type="Proteomes" id="UP000076408">
    <property type="component" value="Unassembled WGS sequence"/>
</dbReference>
<protein>
    <submittedName>
        <fullName evidence="2">Uncharacterized protein</fullName>
    </submittedName>
</protein>
<name>A0A182XVK9_ANOST</name>
<feature type="transmembrane region" description="Helical" evidence="1">
    <location>
        <begin position="420"/>
        <end position="441"/>
    </location>
</feature>
<dbReference type="AlphaFoldDB" id="A0A182XVK9"/>
<feature type="transmembrane region" description="Helical" evidence="1">
    <location>
        <begin position="364"/>
        <end position="382"/>
    </location>
</feature>
<feature type="transmembrane region" description="Helical" evidence="1">
    <location>
        <begin position="447"/>
        <end position="466"/>
    </location>
</feature>
<feature type="transmembrane region" description="Helical" evidence="1">
    <location>
        <begin position="388"/>
        <end position="408"/>
    </location>
</feature>
<accession>A0A182XVK9</accession>
<organism evidence="2 3">
    <name type="scientific">Anopheles stephensi</name>
    <name type="common">Indo-Pakistan malaria mosquito</name>
    <dbReference type="NCBI Taxonomy" id="30069"/>
    <lineage>
        <taxon>Eukaryota</taxon>
        <taxon>Metazoa</taxon>
        <taxon>Ecdysozoa</taxon>
        <taxon>Arthropoda</taxon>
        <taxon>Hexapoda</taxon>
        <taxon>Insecta</taxon>
        <taxon>Pterygota</taxon>
        <taxon>Neoptera</taxon>
        <taxon>Endopterygota</taxon>
        <taxon>Diptera</taxon>
        <taxon>Nematocera</taxon>
        <taxon>Culicoidea</taxon>
        <taxon>Culicidae</taxon>
        <taxon>Anophelinae</taxon>
        <taxon>Anopheles</taxon>
    </lineage>
</organism>
<dbReference type="VEuPathDB" id="VectorBase:ASTEI00245"/>
<reference evidence="2" key="2">
    <citation type="submission" date="2020-05" db="UniProtKB">
        <authorList>
            <consortium name="EnsemblMetazoa"/>
        </authorList>
    </citation>
    <scope>IDENTIFICATION</scope>
    <source>
        <strain evidence="2">Indian</strain>
    </source>
</reference>
<reference evidence="3" key="1">
    <citation type="journal article" date="2014" name="Genome Biol.">
        <title>Genome analysis of a major urban malaria vector mosquito, Anopheles stephensi.</title>
        <authorList>
            <person name="Jiang X."/>
            <person name="Peery A."/>
            <person name="Hall A.B."/>
            <person name="Sharma A."/>
            <person name="Chen X.G."/>
            <person name="Waterhouse R.M."/>
            <person name="Komissarov A."/>
            <person name="Riehle M.M."/>
            <person name="Shouche Y."/>
            <person name="Sharakhova M.V."/>
            <person name="Lawson D."/>
            <person name="Pakpour N."/>
            <person name="Arensburger P."/>
            <person name="Davidson V.L."/>
            <person name="Eiglmeier K."/>
            <person name="Emrich S."/>
            <person name="George P."/>
            <person name="Kennedy R.C."/>
            <person name="Mane S.P."/>
            <person name="Maslen G."/>
            <person name="Oringanje C."/>
            <person name="Qi Y."/>
            <person name="Settlage R."/>
            <person name="Tojo M."/>
            <person name="Tubio J.M."/>
            <person name="Unger M.F."/>
            <person name="Wang B."/>
            <person name="Vernick K.D."/>
            <person name="Ribeiro J.M."/>
            <person name="James A.A."/>
            <person name="Michel K."/>
            <person name="Riehle M.A."/>
            <person name="Luckhart S."/>
            <person name="Sharakhov I.V."/>
            <person name="Tu Z."/>
        </authorList>
    </citation>
    <scope>NUCLEOTIDE SEQUENCE [LARGE SCALE GENOMIC DNA]</scope>
    <source>
        <strain evidence="3">Indian</strain>
    </source>
</reference>
<dbReference type="VEuPathDB" id="VectorBase:ASTE003523"/>
<keyword evidence="1" id="KW-1133">Transmembrane helix</keyword>
<proteinExistence type="predicted"/>
<keyword evidence="1" id="KW-0472">Membrane</keyword>
<dbReference type="EnsemblMetazoa" id="ASTEI00245-RA">
    <property type="protein sequence ID" value="ASTEI00245-PA"/>
    <property type="gene ID" value="ASTEI00245"/>
</dbReference>